<name>T1GPV1_MEGSC</name>
<evidence type="ECO:0000313" key="1">
    <source>
        <dbReference type="EnsemblMetazoa" id="MESCA005645-PA"/>
    </source>
</evidence>
<dbReference type="HOGENOM" id="CLU_2906690_0_0_1"/>
<dbReference type="EMBL" id="CAQQ02199284">
    <property type="status" value="NOT_ANNOTATED_CDS"/>
    <property type="molecule type" value="Genomic_DNA"/>
</dbReference>
<dbReference type="Proteomes" id="UP000015102">
    <property type="component" value="Unassembled WGS sequence"/>
</dbReference>
<keyword evidence="2" id="KW-1185">Reference proteome</keyword>
<accession>T1GPV1</accession>
<reference evidence="2" key="1">
    <citation type="submission" date="2013-02" db="EMBL/GenBank/DDBJ databases">
        <authorList>
            <person name="Hughes D."/>
        </authorList>
    </citation>
    <scope>NUCLEOTIDE SEQUENCE</scope>
    <source>
        <strain>Durham</strain>
        <strain evidence="2">NC isolate 2 -- Noor lab</strain>
    </source>
</reference>
<sequence length="62" mass="7622">MRKREVENKLITYVIYVRTPTIKEQFRAMNYFDTPEKLIRLCQMILRNTMMHYNAHLSTWIA</sequence>
<protein>
    <submittedName>
        <fullName evidence="1">Uncharacterized protein</fullName>
    </submittedName>
</protein>
<dbReference type="EnsemblMetazoa" id="MESCA005645-RA">
    <property type="protein sequence ID" value="MESCA005645-PA"/>
    <property type="gene ID" value="MESCA005645"/>
</dbReference>
<proteinExistence type="predicted"/>
<evidence type="ECO:0000313" key="2">
    <source>
        <dbReference type="Proteomes" id="UP000015102"/>
    </source>
</evidence>
<reference evidence="1" key="2">
    <citation type="submission" date="2015-06" db="UniProtKB">
        <authorList>
            <consortium name="EnsemblMetazoa"/>
        </authorList>
    </citation>
    <scope>IDENTIFICATION</scope>
</reference>
<dbReference type="AlphaFoldDB" id="T1GPV1"/>
<dbReference type="EMBL" id="CAQQ02199283">
    <property type="status" value="NOT_ANNOTATED_CDS"/>
    <property type="molecule type" value="Genomic_DNA"/>
</dbReference>
<organism evidence="1 2">
    <name type="scientific">Megaselia scalaris</name>
    <name type="common">Humpbacked fly</name>
    <name type="synonym">Phora scalaris</name>
    <dbReference type="NCBI Taxonomy" id="36166"/>
    <lineage>
        <taxon>Eukaryota</taxon>
        <taxon>Metazoa</taxon>
        <taxon>Ecdysozoa</taxon>
        <taxon>Arthropoda</taxon>
        <taxon>Hexapoda</taxon>
        <taxon>Insecta</taxon>
        <taxon>Pterygota</taxon>
        <taxon>Neoptera</taxon>
        <taxon>Endopterygota</taxon>
        <taxon>Diptera</taxon>
        <taxon>Brachycera</taxon>
        <taxon>Muscomorpha</taxon>
        <taxon>Platypezoidea</taxon>
        <taxon>Phoridae</taxon>
        <taxon>Megaseliini</taxon>
        <taxon>Megaselia</taxon>
    </lineage>
</organism>